<dbReference type="Proteomes" id="UP000095591">
    <property type="component" value="Unassembled WGS sequence"/>
</dbReference>
<feature type="transmembrane region" description="Helical" evidence="1">
    <location>
        <begin position="120"/>
        <end position="141"/>
    </location>
</feature>
<keyword evidence="1" id="KW-0812">Transmembrane</keyword>
<evidence type="ECO:0008006" key="10">
    <source>
        <dbReference type="Google" id="ProtNLM"/>
    </source>
</evidence>
<reference evidence="6 7" key="1">
    <citation type="submission" date="2015-09" db="EMBL/GenBank/DDBJ databases">
        <authorList>
            <consortium name="Pathogen Informatics"/>
        </authorList>
    </citation>
    <scope>NUCLEOTIDE SEQUENCE [LARGE SCALE GENOMIC DNA]</scope>
    <source>
        <strain evidence="2 7">2789STDY5608872</strain>
        <strain evidence="3 6">2789STDY5834948</strain>
    </source>
</reference>
<organism evidence="3 6">
    <name type="scientific">Parabacteroides distasonis</name>
    <dbReference type="NCBI Taxonomy" id="823"/>
    <lineage>
        <taxon>Bacteria</taxon>
        <taxon>Pseudomonadati</taxon>
        <taxon>Bacteroidota</taxon>
        <taxon>Bacteroidia</taxon>
        <taxon>Bacteroidales</taxon>
        <taxon>Tannerellaceae</taxon>
        <taxon>Parabacteroides</taxon>
    </lineage>
</organism>
<protein>
    <recommendedName>
        <fullName evidence="10">Transmembrane protein</fullName>
    </recommendedName>
</protein>
<feature type="transmembrane region" description="Helical" evidence="1">
    <location>
        <begin position="267"/>
        <end position="288"/>
    </location>
</feature>
<evidence type="ECO:0000313" key="2">
    <source>
        <dbReference type="EMBL" id="CUN03699.1"/>
    </source>
</evidence>
<feature type="transmembrane region" description="Helical" evidence="1">
    <location>
        <begin position="188"/>
        <end position="207"/>
    </location>
</feature>
<evidence type="ECO:0000313" key="4">
    <source>
        <dbReference type="EMBL" id="MRY84562.1"/>
    </source>
</evidence>
<dbReference type="EMBL" id="WKMW01000008">
    <property type="protein sequence ID" value="MRY84562.1"/>
    <property type="molecule type" value="Genomic_DNA"/>
</dbReference>
<reference evidence="8 9" key="2">
    <citation type="journal article" date="2019" name="Nat. Med.">
        <title>A library of human gut bacterial isolates paired with longitudinal multiomics data enables mechanistic microbiome research.</title>
        <authorList>
            <person name="Poyet M."/>
            <person name="Groussin M."/>
            <person name="Gibbons S.M."/>
            <person name="Avila-Pacheco J."/>
            <person name="Jiang X."/>
            <person name="Kearney S.M."/>
            <person name="Perrotta A.R."/>
            <person name="Berdy B."/>
            <person name="Zhao S."/>
            <person name="Lieberman T.D."/>
            <person name="Swanson P.K."/>
            <person name="Smith M."/>
            <person name="Roesemann S."/>
            <person name="Alexander J.E."/>
            <person name="Rich S.A."/>
            <person name="Livny J."/>
            <person name="Vlamakis H."/>
            <person name="Clish C."/>
            <person name="Bullock K."/>
            <person name="Deik A."/>
            <person name="Scott J."/>
            <person name="Pierce K.A."/>
            <person name="Xavier R.J."/>
            <person name="Alm E.J."/>
        </authorList>
    </citation>
    <scope>NUCLEOTIDE SEQUENCE [LARGE SCALE GENOMIC DNA]</scope>
    <source>
        <strain evidence="5 9">BIOML-A10</strain>
        <strain evidence="4 8">BIOML-A11</strain>
    </source>
</reference>
<dbReference type="RefSeq" id="WP_044544816.1">
    <property type="nucleotide sequence ID" value="NZ_CDRH01000078.1"/>
</dbReference>
<feature type="transmembrane region" description="Helical" evidence="1">
    <location>
        <begin position="147"/>
        <end position="176"/>
    </location>
</feature>
<evidence type="ECO:0000313" key="6">
    <source>
        <dbReference type="Proteomes" id="UP000095332"/>
    </source>
</evidence>
<dbReference type="Pfam" id="PF19529">
    <property type="entry name" value="DUF6057"/>
    <property type="match status" value="1"/>
</dbReference>
<dbReference type="EMBL" id="CYXP01000003">
    <property type="protein sequence ID" value="CUN03699.1"/>
    <property type="molecule type" value="Genomic_DNA"/>
</dbReference>
<dbReference type="AlphaFoldDB" id="A0A174SPW5"/>
<accession>A0A174SPW5</accession>
<dbReference type="InterPro" id="IPR045692">
    <property type="entry name" value="DUF6057"/>
</dbReference>
<dbReference type="EMBL" id="WKMX01000008">
    <property type="protein sequence ID" value="MRZ06382.1"/>
    <property type="molecule type" value="Genomic_DNA"/>
</dbReference>
<dbReference type="Proteomes" id="UP000095332">
    <property type="component" value="Unassembled WGS sequence"/>
</dbReference>
<feature type="transmembrane region" description="Helical" evidence="1">
    <location>
        <begin position="236"/>
        <end position="255"/>
    </location>
</feature>
<gene>
    <name evidence="2" type="ORF">ERS852429_01642</name>
    <name evidence="3" type="ORF">ERS852560_01178</name>
    <name evidence="5" type="ORF">GKD54_09145</name>
    <name evidence="4" type="ORF">GKD58_09895</name>
</gene>
<sequence>MNWKQILFWSLSAAAIFYYLLLFGVFLFVGQEEMQLFIPEWWFIRESLWQPGGFCDVAGQWIIQYYRQPMLAVVLHSVLLVSSGLMIDKLLCGFSGKSYLSFLSLLPVLYLLKMSVHGEYLVDGTVGIVLMLLALLLSLNIRRVRFIIGYGLFSTLFLCGLTGLLSVYYAFLYTLLAFFRYPTLRQRWAAAACLIPAVFIYLFSGWLDIPVPLHEGWRPESYLEIQRLPYYYMYRVWTFFTFAIVGVSLFARIVSRFDGKNKWIDRGAFTVCLLSMSLVVGFCLPESWHVQRMMLDELSFLAREKRWDAIVDKYRGKQIHDYVSLNYLNMSLAQKGELADRMFTFDQKGTKSLCADWNQTFYMDRLLSDVHFFVGDVSLSESFAMDGFTQSKRKGSARLMQRFVQVSLIRGEMGLARKYLDLLATMPFYKDWAKRYATYLANPESMYEEPELKGKRIRIEKRDRLSLSVPADSLWSGYDLPDNRIGWEYRGCYYLLDKDLDAFSRFLEATPFLDRERMPRHFQEAVLLLADRDRSGLSVYPIQPELVERYRSFKKFLRQSGIQTDVSLIHQQFGDTYWFYYYFKIFKGEEQ</sequence>
<keyword evidence="1" id="KW-1133">Transmembrane helix</keyword>
<evidence type="ECO:0000313" key="9">
    <source>
        <dbReference type="Proteomes" id="UP000471216"/>
    </source>
</evidence>
<keyword evidence="1" id="KW-0472">Membrane</keyword>
<proteinExistence type="predicted"/>
<evidence type="ECO:0000313" key="7">
    <source>
        <dbReference type="Proteomes" id="UP000095591"/>
    </source>
</evidence>
<dbReference type="EMBL" id="CZBM01000003">
    <property type="protein sequence ID" value="CUP99773.1"/>
    <property type="molecule type" value="Genomic_DNA"/>
</dbReference>
<feature type="transmembrane region" description="Helical" evidence="1">
    <location>
        <begin position="6"/>
        <end position="29"/>
    </location>
</feature>
<evidence type="ECO:0000313" key="8">
    <source>
        <dbReference type="Proteomes" id="UP000450599"/>
    </source>
</evidence>
<dbReference type="Proteomes" id="UP000471216">
    <property type="component" value="Unassembled WGS sequence"/>
</dbReference>
<dbReference type="Proteomes" id="UP000450599">
    <property type="component" value="Unassembled WGS sequence"/>
</dbReference>
<name>A0A174SPW5_PARDI</name>
<evidence type="ECO:0000313" key="5">
    <source>
        <dbReference type="EMBL" id="MRZ06382.1"/>
    </source>
</evidence>
<evidence type="ECO:0000313" key="3">
    <source>
        <dbReference type="EMBL" id="CUP99773.1"/>
    </source>
</evidence>
<evidence type="ECO:0000256" key="1">
    <source>
        <dbReference type="SAM" id="Phobius"/>
    </source>
</evidence>
<feature type="transmembrane region" description="Helical" evidence="1">
    <location>
        <begin position="93"/>
        <end position="113"/>
    </location>
</feature>